<dbReference type="InterPro" id="IPR003374">
    <property type="entry name" value="ApbE-like_sf"/>
</dbReference>
<evidence type="ECO:0000256" key="15">
    <source>
        <dbReference type="ARBA" id="ARBA00023288"/>
    </source>
</evidence>
<evidence type="ECO:0000256" key="11">
    <source>
        <dbReference type="ARBA" id="ARBA00022827"/>
    </source>
</evidence>
<reference evidence="20 21" key="1">
    <citation type="submission" date="2018-06" db="EMBL/GenBank/DDBJ databases">
        <authorList>
            <consortium name="Pathogen Informatics"/>
            <person name="Doyle S."/>
        </authorList>
    </citation>
    <scope>NUCLEOTIDE SEQUENCE [LARGE SCALE GENOMIC DNA]</scope>
    <source>
        <strain evidence="20 21">NCTC8622</strain>
    </source>
</reference>
<dbReference type="FunFam" id="3.10.520.10:FF:000001">
    <property type="entry name" value="FAD:protein FMN transferase"/>
    <property type="match status" value="1"/>
</dbReference>
<evidence type="ECO:0000256" key="18">
    <source>
        <dbReference type="ARBA" id="ARBA00060485"/>
    </source>
</evidence>
<keyword evidence="6 19" id="KW-0997">Cell inner membrane</keyword>
<comment type="function">
    <text evidence="17">Flavin transferase that catalyzes the transfer of the FMN moiety of FAD and its covalent binding to the hydroxyl group of a threonine residue in a target flavoprotein such as NqrB and NqrC, two subunits of the NQR complex.</text>
</comment>
<evidence type="ECO:0000256" key="10">
    <source>
        <dbReference type="ARBA" id="ARBA00022729"/>
    </source>
</evidence>
<protein>
    <recommendedName>
        <fullName evidence="4 19">FAD:protein FMN transferase</fullName>
        <ecNumber evidence="3 19">2.7.1.180</ecNumber>
    </recommendedName>
</protein>
<dbReference type="EMBL" id="UGCP01000002">
    <property type="protein sequence ID" value="STI84926.1"/>
    <property type="molecule type" value="Genomic_DNA"/>
</dbReference>
<evidence type="ECO:0000256" key="6">
    <source>
        <dbReference type="ARBA" id="ARBA00022519"/>
    </source>
</evidence>
<evidence type="ECO:0000256" key="8">
    <source>
        <dbReference type="ARBA" id="ARBA00022679"/>
    </source>
</evidence>
<evidence type="ECO:0000256" key="5">
    <source>
        <dbReference type="ARBA" id="ARBA00022475"/>
    </source>
</evidence>
<keyword evidence="12 19" id="KW-0460">Magnesium</keyword>
<keyword evidence="8 19" id="KW-0808">Transferase</keyword>
<comment type="subcellular location">
    <subcellularLocation>
        <location evidence="18 19">Cell inner membrane</location>
        <topology evidence="18 19">Lipid-anchor</topology>
        <orientation evidence="18 19">Periplasmic side</orientation>
    </subcellularLocation>
</comment>
<evidence type="ECO:0000256" key="14">
    <source>
        <dbReference type="ARBA" id="ARBA00023139"/>
    </source>
</evidence>
<evidence type="ECO:0000256" key="17">
    <source>
        <dbReference type="ARBA" id="ARBA00053908"/>
    </source>
</evidence>
<keyword evidence="7 19" id="KW-0285">Flavoprotein</keyword>
<dbReference type="AlphaFoldDB" id="A0A376U624"/>
<evidence type="ECO:0000256" key="7">
    <source>
        <dbReference type="ARBA" id="ARBA00022630"/>
    </source>
</evidence>
<evidence type="ECO:0000256" key="19">
    <source>
        <dbReference type="RuleBase" id="RU363002"/>
    </source>
</evidence>
<keyword evidence="5" id="KW-1003">Cell membrane</keyword>
<dbReference type="Proteomes" id="UP000254079">
    <property type="component" value="Unassembled WGS sequence"/>
</dbReference>
<sequence>MEISFTRVALLAAALFFVGCDQKPQPAKTHATEVTVLEGKTMGTFWRASIPGIDAKRSAELKEKIQTQLDADDQLLSTYKKDSTLMRFNDSQSLSPWPVSEAMADIVTTSLRIGARTDGAMDITVGPLVNLWGFGPEQQPVQIPSQEQIDAMKAKTGLQHLTVINQSHQQYLQKDLPDLYVDLSTVGEGYAADHLARLMEQEGISRYLVSVGGALDSRGMNGEGQPWRVAIQKPTDKENAVQAVVDINRSWH</sequence>
<gene>
    <name evidence="20" type="primary">apbE_1</name>
    <name evidence="20" type="ORF">NCTC8622_04000</name>
</gene>
<dbReference type="SUPFAM" id="SSF143631">
    <property type="entry name" value="ApbE-like"/>
    <property type="match status" value="1"/>
</dbReference>
<keyword evidence="13" id="KW-0472">Membrane</keyword>
<keyword evidence="10" id="KW-0732">Signal</keyword>
<comment type="cofactor">
    <cofactor evidence="1 19">
        <name>Mg(2+)</name>
        <dbReference type="ChEBI" id="CHEBI:18420"/>
    </cofactor>
</comment>
<dbReference type="GO" id="GO:0016740">
    <property type="term" value="F:transferase activity"/>
    <property type="evidence" value="ECO:0007669"/>
    <property type="project" value="UniProtKB-UniRule"/>
</dbReference>
<keyword evidence="11 19" id="KW-0274">FAD</keyword>
<evidence type="ECO:0000256" key="12">
    <source>
        <dbReference type="ARBA" id="ARBA00022842"/>
    </source>
</evidence>
<dbReference type="EC" id="2.7.1.180" evidence="3 19"/>
<dbReference type="GO" id="GO:0005886">
    <property type="term" value="C:plasma membrane"/>
    <property type="evidence" value="ECO:0007669"/>
    <property type="project" value="UniProtKB-SubCell"/>
</dbReference>
<evidence type="ECO:0000313" key="21">
    <source>
        <dbReference type="Proteomes" id="UP000254079"/>
    </source>
</evidence>
<evidence type="ECO:0000256" key="13">
    <source>
        <dbReference type="ARBA" id="ARBA00023136"/>
    </source>
</evidence>
<evidence type="ECO:0000256" key="9">
    <source>
        <dbReference type="ARBA" id="ARBA00022723"/>
    </source>
</evidence>
<dbReference type="InterPro" id="IPR024932">
    <property type="entry name" value="ApbE"/>
</dbReference>
<accession>A0A376U624</accession>
<evidence type="ECO:0000256" key="2">
    <source>
        <dbReference type="ARBA" id="ARBA00008282"/>
    </source>
</evidence>
<keyword evidence="9 19" id="KW-0479">Metal-binding</keyword>
<evidence type="ECO:0000256" key="16">
    <source>
        <dbReference type="ARBA" id="ARBA00048540"/>
    </source>
</evidence>
<keyword evidence="15 19" id="KW-0449">Lipoprotein</keyword>
<comment type="catalytic activity">
    <reaction evidence="16 19">
        <text>L-threonyl-[protein] + FAD = FMN-L-threonyl-[protein] + AMP + H(+)</text>
        <dbReference type="Rhea" id="RHEA:36847"/>
        <dbReference type="Rhea" id="RHEA-COMP:11060"/>
        <dbReference type="Rhea" id="RHEA-COMP:11061"/>
        <dbReference type="ChEBI" id="CHEBI:15378"/>
        <dbReference type="ChEBI" id="CHEBI:30013"/>
        <dbReference type="ChEBI" id="CHEBI:57692"/>
        <dbReference type="ChEBI" id="CHEBI:74257"/>
        <dbReference type="ChEBI" id="CHEBI:456215"/>
        <dbReference type="EC" id="2.7.1.180"/>
    </reaction>
</comment>
<dbReference type="GO" id="GO:0046872">
    <property type="term" value="F:metal ion binding"/>
    <property type="evidence" value="ECO:0007669"/>
    <property type="project" value="UniProtKB-UniRule"/>
</dbReference>
<organism evidence="20 21">
    <name type="scientific">Escherichia coli</name>
    <dbReference type="NCBI Taxonomy" id="562"/>
    <lineage>
        <taxon>Bacteria</taxon>
        <taxon>Pseudomonadati</taxon>
        <taxon>Pseudomonadota</taxon>
        <taxon>Gammaproteobacteria</taxon>
        <taxon>Enterobacterales</taxon>
        <taxon>Enterobacteriaceae</taxon>
        <taxon>Escherichia</taxon>
    </lineage>
</organism>
<dbReference type="PANTHER" id="PTHR30040:SF2">
    <property type="entry name" value="FAD:PROTEIN FMN TRANSFERASE"/>
    <property type="match status" value="1"/>
</dbReference>
<evidence type="ECO:0000256" key="4">
    <source>
        <dbReference type="ARBA" id="ARBA00016337"/>
    </source>
</evidence>
<dbReference type="Pfam" id="PF02424">
    <property type="entry name" value="ApbE"/>
    <property type="match status" value="1"/>
</dbReference>
<dbReference type="Gene3D" id="3.10.520.10">
    <property type="entry name" value="ApbE-like domains"/>
    <property type="match status" value="1"/>
</dbReference>
<keyword evidence="14" id="KW-0564">Palmitate</keyword>
<name>A0A376U624_ECOLX</name>
<evidence type="ECO:0000313" key="20">
    <source>
        <dbReference type="EMBL" id="STI84926.1"/>
    </source>
</evidence>
<evidence type="ECO:0000256" key="3">
    <source>
        <dbReference type="ARBA" id="ARBA00011955"/>
    </source>
</evidence>
<dbReference type="PROSITE" id="PS51257">
    <property type="entry name" value="PROKAR_LIPOPROTEIN"/>
    <property type="match status" value="1"/>
</dbReference>
<dbReference type="PANTHER" id="PTHR30040">
    <property type="entry name" value="THIAMINE BIOSYNTHESIS LIPOPROTEIN APBE"/>
    <property type="match status" value="1"/>
</dbReference>
<evidence type="ECO:0000256" key="1">
    <source>
        <dbReference type="ARBA" id="ARBA00001946"/>
    </source>
</evidence>
<comment type="similarity">
    <text evidence="2 19">Belongs to the ApbE family.</text>
</comment>
<proteinExistence type="inferred from homology"/>